<name>A0A5B6VP69_9ROSI</name>
<keyword evidence="1" id="KW-0812">Transmembrane</keyword>
<dbReference type="OrthoDB" id="196131at2759"/>
<keyword evidence="3" id="KW-1185">Reference proteome</keyword>
<evidence type="ECO:0000313" key="3">
    <source>
        <dbReference type="Proteomes" id="UP000325315"/>
    </source>
</evidence>
<keyword evidence="1" id="KW-1133">Transmembrane helix</keyword>
<sequence>MELLVPPPLVVDRFTFLHIFEIIHLLHTHLLPLHLALFQVMTNLDMVDLLGLFQGMIITINQGMVMVVVVVELVNGVAELVVGVVEKGKPIHLEMMTIFDAFEDILVETSGDNVPPPINNFVEIDLGEALNLKIPRCMYVKPTPWNYERLGSLKTITEARKIYLLHFILSYQRALNANT</sequence>
<comment type="caution">
    <text evidence="2">The sequence shown here is derived from an EMBL/GenBank/DDBJ whole genome shotgun (WGS) entry which is preliminary data.</text>
</comment>
<keyword evidence="1" id="KW-0472">Membrane</keyword>
<dbReference type="EMBL" id="SMMG02000006">
    <property type="protein sequence ID" value="KAA3470946.1"/>
    <property type="molecule type" value="Genomic_DNA"/>
</dbReference>
<protein>
    <submittedName>
        <fullName evidence="2">DEAD domain-containing protein</fullName>
    </submittedName>
</protein>
<reference evidence="3" key="1">
    <citation type="journal article" date="2019" name="Plant Biotechnol. J.">
        <title>Genome sequencing of the Australian wild diploid species Gossypium australe highlights disease resistance and delayed gland morphogenesis.</title>
        <authorList>
            <person name="Cai Y."/>
            <person name="Cai X."/>
            <person name="Wang Q."/>
            <person name="Wang P."/>
            <person name="Zhang Y."/>
            <person name="Cai C."/>
            <person name="Xu Y."/>
            <person name="Wang K."/>
            <person name="Zhou Z."/>
            <person name="Wang C."/>
            <person name="Geng S."/>
            <person name="Li B."/>
            <person name="Dong Q."/>
            <person name="Hou Y."/>
            <person name="Wang H."/>
            <person name="Ai P."/>
            <person name="Liu Z."/>
            <person name="Yi F."/>
            <person name="Sun M."/>
            <person name="An G."/>
            <person name="Cheng J."/>
            <person name="Zhang Y."/>
            <person name="Shi Q."/>
            <person name="Xie Y."/>
            <person name="Shi X."/>
            <person name="Chang Y."/>
            <person name="Huang F."/>
            <person name="Chen Y."/>
            <person name="Hong S."/>
            <person name="Mi L."/>
            <person name="Sun Q."/>
            <person name="Zhang L."/>
            <person name="Zhou B."/>
            <person name="Peng R."/>
            <person name="Zhang X."/>
            <person name="Liu F."/>
        </authorList>
    </citation>
    <scope>NUCLEOTIDE SEQUENCE [LARGE SCALE GENOMIC DNA]</scope>
    <source>
        <strain evidence="3">cv. PA1801</strain>
    </source>
</reference>
<organism evidence="2 3">
    <name type="scientific">Gossypium australe</name>
    <dbReference type="NCBI Taxonomy" id="47621"/>
    <lineage>
        <taxon>Eukaryota</taxon>
        <taxon>Viridiplantae</taxon>
        <taxon>Streptophyta</taxon>
        <taxon>Embryophyta</taxon>
        <taxon>Tracheophyta</taxon>
        <taxon>Spermatophyta</taxon>
        <taxon>Magnoliopsida</taxon>
        <taxon>eudicotyledons</taxon>
        <taxon>Gunneridae</taxon>
        <taxon>Pentapetalae</taxon>
        <taxon>rosids</taxon>
        <taxon>malvids</taxon>
        <taxon>Malvales</taxon>
        <taxon>Malvaceae</taxon>
        <taxon>Malvoideae</taxon>
        <taxon>Gossypium</taxon>
    </lineage>
</organism>
<feature type="transmembrane region" description="Helical" evidence="1">
    <location>
        <begin position="49"/>
        <end position="71"/>
    </location>
</feature>
<accession>A0A5B6VP69</accession>
<proteinExistence type="predicted"/>
<evidence type="ECO:0000256" key="1">
    <source>
        <dbReference type="SAM" id="Phobius"/>
    </source>
</evidence>
<evidence type="ECO:0000313" key="2">
    <source>
        <dbReference type="EMBL" id="KAA3470946.1"/>
    </source>
</evidence>
<dbReference type="AlphaFoldDB" id="A0A5B6VP69"/>
<dbReference type="EMBL" id="SMMG02000006">
    <property type="protein sequence ID" value="KAA3470947.1"/>
    <property type="molecule type" value="Genomic_DNA"/>
</dbReference>
<dbReference type="Proteomes" id="UP000325315">
    <property type="component" value="Unassembled WGS sequence"/>
</dbReference>
<gene>
    <name evidence="2" type="ORF">EPI10_016614</name>
</gene>
<reference evidence="2" key="2">
    <citation type="submission" date="2019-08" db="EMBL/GenBank/DDBJ databases">
        <authorList>
            <person name="Liu F."/>
        </authorList>
    </citation>
    <scope>NUCLEOTIDE SEQUENCE [LARGE SCALE GENOMIC DNA]</scope>
    <source>
        <strain evidence="2">PA1801</strain>
        <tissue evidence="2">Leaf</tissue>
    </source>
</reference>
<feature type="transmembrane region" description="Helical" evidence="1">
    <location>
        <begin position="16"/>
        <end position="37"/>
    </location>
</feature>